<keyword evidence="2" id="KW-0812">Transmembrane</keyword>
<dbReference type="STRING" id="1353009.A0A1Y2I6Z3"/>
<protein>
    <submittedName>
        <fullName evidence="3">Uncharacterized protein</fullName>
    </submittedName>
</protein>
<proteinExistence type="predicted"/>
<reference evidence="3 4" key="1">
    <citation type="journal article" date="2015" name="Biotechnol. Biofuels">
        <title>Enhanced degradation of softwood versus hardwood by the white-rot fungus Pycnoporus coccineus.</title>
        <authorList>
            <person name="Couturier M."/>
            <person name="Navarro D."/>
            <person name="Chevret D."/>
            <person name="Henrissat B."/>
            <person name="Piumi F."/>
            <person name="Ruiz-Duenas F.J."/>
            <person name="Martinez A.T."/>
            <person name="Grigoriev I.V."/>
            <person name="Riley R."/>
            <person name="Lipzen A."/>
            <person name="Berrin J.G."/>
            <person name="Master E.R."/>
            <person name="Rosso M.N."/>
        </authorList>
    </citation>
    <scope>NUCLEOTIDE SEQUENCE [LARGE SCALE GENOMIC DNA]</scope>
    <source>
        <strain evidence="3 4">BRFM310</strain>
    </source>
</reference>
<feature type="compositionally biased region" description="Low complexity" evidence="1">
    <location>
        <begin position="146"/>
        <end position="248"/>
    </location>
</feature>
<dbReference type="EMBL" id="KZ084185">
    <property type="protein sequence ID" value="OSC96383.1"/>
    <property type="molecule type" value="Genomic_DNA"/>
</dbReference>
<evidence type="ECO:0000313" key="3">
    <source>
        <dbReference type="EMBL" id="OSC96383.1"/>
    </source>
</evidence>
<feature type="region of interest" description="Disordered" evidence="1">
    <location>
        <begin position="360"/>
        <end position="381"/>
    </location>
</feature>
<keyword evidence="4" id="KW-1185">Reference proteome</keyword>
<evidence type="ECO:0000256" key="2">
    <source>
        <dbReference type="SAM" id="Phobius"/>
    </source>
</evidence>
<evidence type="ECO:0000313" key="4">
    <source>
        <dbReference type="Proteomes" id="UP000193067"/>
    </source>
</evidence>
<gene>
    <name evidence="3" type="ORF">PYCCODRAFT_87553</name>
</gene>
<dbReference type="Proteomes" id="UP000193067">
    <property type="component" value="Unassembled WGS sequence"/>
</dbReference>
<dbReference type="AlphaFoldDB" id="A0A1Y2I6Z3"/>
<keyword evidence="2" id="KW-0472">Membrane</keyword>
<dbReference type="OrthoDB" id="2754975at2759"/>
<dbReference type="Gene3D" id="2.60.120.260">
    <property type="entry name" value="Galactose-binding domain-like"/>
    <property type="match status" value="1"/>
</dbReference>
<feature type="transmembrane region" description="Helical" evidence="2">
    <location>
        <begin position="268"/>
        <end position="294"/>
    </location>
</feature>
<feature type="compositionally biased region" description="Pro residues" evidence="1">
    <location>
        <begin position="364"/>
        <end position="375"/>
    </location>
</feature>
<sequence length="414" mass="42570">MTTVTEGGYVYVDDSDPKVVYSGDWGISNTEYAWHETLHFASEEGSTASLKFTGTWISVVGGGGDTNQFGYPSTSYVIDGKNYKTLQTSADASHDTYFDNVTMFTSPTLDAGEHTLVITNLNGTKPNTFWLDYFWYPAPDDLDGSAVSSAGSSTTHGTTSQTSKTPATSHSMTTSSSTATTSSSTSTGSSPSNSSTSFSATSSGGSSSSTDSFSLASSSSSTAAGASPSIPSAVPGSGSVSVSMPAPSETAGSDKDLSVGASSRSQNVGAIVGGAIGGAVLLALFAILAVYLFLRHRMHARSGGDMIYKYKIQHDASPGPGGLFPSDDHPHTPSLPPDPFASGPSSETSSAWVESAAVFVPHHPGTPEPQQPPGPGMFVFRPVTKDRGEYAPLSTAPEAALSVVDTLPPPYSAS</sequence>
<accession>A0A1Y2I6Z3</accession>
<evidence type="ECO:0000256" key="1">
    <source>
        <dbReference type="SAM" id="MobiDB-lite"/>
    </source>
</evidence>
<feature type="region of interest" description="Disordered" evidence="1">
    <location>
        <begin position="318"/>
        <end position="347"/>
    </location>
</feature>
<organism evidence="3 4">
    <name type="scientific">Trametes coccinea (strain BRFM310)</name>
    <name type="common">Pycnoporus coccineus</name>
    <dbReference type="NCBI Taxonomy" id="1353009"/>
    <lineage>
        <taxon>Eukaryota</taxon>
        <taxon>Fungi</taxon>
        <taxon>Dikarya</taxon>
        <taxon>Basidiomycota</taxon>
        <taxon>Agaricomycotina</taxon>
        <taxon>Agaricomycetes</taxon>
        <taxon>Polyporales</taxon>
        <taxon>Polyporaceae</taxon>
        <taxon>Trametes</taxon>
    </lineage>
</organism>
<keyword evidence="2" id="KW-1133">Transmembrane helix</keyword>
<feature type="region of interest" description="Disordered" evidence="1">
    <location>
        <begin position="146"/>
        <end position="261"/>
    </location>
</feature>
<name>A0A1Y2I6Z3_TRAC3</name>